<dbReference type="Proteomes" id="UP000319746">
    <property type="component" value="Unassembled WGS sequence"/>
</dbReference>
<dbReference type="Pfam" id="PF01757">
    <property type="entry name" value="Acyl_transf_3"/>
    <property type="match status" value="1"/>
</dbReference>
<keyword evidence="1" id="KW-1133">Transmembrane helix</keyword>
<organism evidence="4 5">
    <name type="scientific">Enteractinococcus coprophilus</name>
    <dbReference type="NCBI Taxonomy" id="1027633"/>
    <lineage>
        <taxon>Bacteria</taxon>
        <taxon>Bacillati</taxon>
        <taxon>Actinomycetota</taxon>
        <taxon>Actinomycetes</taxon>
        <taxon>Micrococcales</taxon>
        <taxon>Micrococcaceae</taxon>
    </lineage>
</organism>
<dbReference type="EMBL" id="VFOU01000002">
    <property type="protein sequence ID" value="TQL72422.1"/>
    <property type="molecule type" value="Genomic_DNA"/>
</dbReference>
<reference evidence="4 5" key="1">
    <citation type="submission" date="2019-06" db="EMBL/GenBank/DDBJ databases">
        <title>Sequencing the genomes of 1000 actinobacteria strains.</title>
        <authorList>
            <person name="Klenk H.-P."/>
        </authorList>
    </citation>
    <scope>NUCLEOTIDE SEQUENCE [LARGE SCALE GENOMIC DNA]</scope>
    <source>
        <strain evidence="4 5">DSM 24083</strain>
    </source>
</reference>
<feature type="domain" description="Acyltransferase 3" evidence="2">
    <location>
        <begin position="19"/>
        <end position="352"/>
    </location>
</feature>
<keyword evidence="5" id="KW-1185">Reference proteome</keyword>
<evidence type="ECO:0000259" key="2">
    <source>
        <dbReference type="Pfam" id="PF01757"/>
    </source>
</evidence>
<feature type="transmembrane region" description="Helical" evidence="1">
    <location>
        <begin position="248"/>
        <end position="265"/>
    </location>
</feature>
<dbReference type="RefSeq" id="WP_170200379.1">
    <property type="nucleotide sequence ID" value="NZ_BAABAN010000018.1"/>
</dbReference>
<feature type="transmembrane region" description="Helical" evidence="1">
    <location>
        <begin position="86"/>
        <end position="105"/>
    </location>
</feature>
<comment type="caution">
    <text evidence="4">The sequence shown here is derived from an EMBL/GenBank/DDBJ whole genome shotgun (WGS) entry which is preliminary data.</text>
</comment>
<keyword evidence="1" id="KW-0472">Membrane</keyword>
<dbReference type="GO" id="GO:0016747">
    <property type="term" value="F:acyltransferase activity, transferring groups other than amino-acyl groups"/>
    <property type="evidence" value="ECO:0007669"/>
    <property type="project" value="InterPro"/>
</dbReference>
<feature type="transmembrane region" description="Helical" evidence="1">
    <location>
        <begin position="189"/>
        <end position="208"/>
    </location>
</feature>
<dbReference type="GO" id="GO:0016020">
    <property type="term" value="C:membrane"/>
    <property type="evidence" value="ECO:0007669"/>
    <property type="project" value="TreeGrafter"/>
</dbReference>
<dbReference type="InterPro" id="IPR050879">
    <property type="entry name" value="Acyltransferase_3"/>
</dbReference>
<dbReference type="InterPro" id="IPR043968">
    <property type="entry name" value="SGNH"/>
</dbReference>
<evidence type="ECO:0000313" key="4">
    <source>
        <dbReference type="EMBL" id="TQL72422.1"/>
    </source>
</evidence>
<dbReference type="InterPro" id="IPR002656">
    <property type="entry name" value="Acyl_transf_3_dom"/>
</dbReference>
<gene>
    <name evidence="4" type="ORF">FB556_1072</name>
</gene>
<keyword evidence="1" id="KW-0812">Transmembrane</keyword>
<dbReference type="GO" id="GO:0009103">
    <property type="term" value="P:lipopolysaccharide biosynthetic process"/>
    <property type="evidence" value="ECO:0007669"/>
    <property type="project" value="TreeGrafter"/>
</dbReference>
<proteinExistence type="predicted"/>
<protein>
    <submittedName>
        <fullName evidence="4">Peptidoglycan/LPS O-acetylase OafA/YrhL</fullName>
    </submittedName>
</protein>
<feature type="transmembrane region" description="Helical" evidence="1">
    <location>
        <begin position="374"/>
        <end position="392"/>
    </location>
</feature>
<dbReference type="PANTHER" id="PTHR23028:SF53">
    <property type="entry name" value="ACYL_TRANSF_3 DOMAIN-CONTAINING PROTEIN"/>
    <property type="match status" value="1"/>
</dbReference>
<feature type="transmembrane region" description="Helical" evidence="1">
    <location>
        <begin position="21"/>
        <end position="38"/>
    </location>
</feature>
<name>A0A543AIL8_9MICC</name>
<evidence type="ECO:0000256" key="1">
    <source>
        <dbReference type="SAM" id="Phobius"/>
    </source>
</evidence>
<evidence type="ECO:0000259" key="3">
    <source>
        <dbReference type="Pfam" id="PF19040"/>
    </source>
</evidence>
<feature type="transmembrane region" description="Helical" evidence="1">
    <location>
        <begin position="44"/>
        <end position="65"/>
    </location>
</feature>
<feature type="transmembrane region" description="Helical" evidence="1">
    <location>
        <begin position="336"/>
        <end position="353"/>
    </location>
</feature>
<feature type="domain" description="SGNH" evidence="3">
    <location>
        <begin position="447"/>
        <end position="690"/>
    </location>
</feature>
<dbReference type="PANTHER" id="PTHR23028">
    <property type="entry name" value="ACETYLTRANSFERASE"/>
    <property type="match status" value="1"/>
</dbReference>
<feature type="transmembrane region" description="Helical" evidence="1">
    <location>
        <begin position="157"/>
        <end position="173"/>
    </location>
</feature>
<dbReference type="AlphaFoldDB" id="A0A543AIL8"/>
<dbReference type="Pfam" id="PF19040">
    <property type="entry name" value="SGNH"/>
    <property type="match status" value="1"/>
</dbReference>
<evidence type="ECO:0000313" key="5">
    <source>
        <dbReference type="Proteomes" id="UP000319746"/>
    </source>
</evidence>
<feature type="transmembrane region" description="Helical" evidence="1">
    <location>
        <begin position="271"/>
        <end position="291"/>
    </location>
</feature>
<sequence>MTTQPPQTSAPIRGSFRLELQGLRALAVGLVLLFHLWPHHISGGFVGVDVFFVVSGFLITGHLYRELSQTGRISLSKFWARRVMRLLPLAFTVLVISFIAMLVFLPQTVWSMNVRQLLGSLFYIENWVLAADSVDYMAADNEPSLVQHYWSLSIEEQFYVLLPLIFVGIYLLTKHRGDQLTSQQHARQVIIWSLTGIIVLSFIFSVGFTNYNPAQAYFVTPTRFWEFATGGLLAMLPATSRIPTGWQNVLGWAGIVAIVIAGLLYSGETPFPGYTALLPVLGAALFIRYGSHQPGSGVYWWASLTPSVRMGDWSYAIYLWHWPLIIVATYQLEPFLWYQKLVIIVVTFVLSAASQKLVEDPLRRAKPFKVPRRAFTLMASNMALIAAVTFFIPQVVAPETHEEIAVSECVGADAFLSDCEELGTNGEPKIPATQVQVEAEEPTYPECNIPDGYTNFDRSGCSLGAPEDSAALKIAVIGDSHARAWLPLFDELGRENNWNIQGYTKSGCTPVPLSSAAPGTSGAGRDSADACAEFVVNSSEDFQHDAELDLIVTAAAATDRDFYGADGESSESITTQAVADMWSAWKKADKEVLVMGELPHFNQMNVPTCVASNPGQIAEECSQNVEGLIGDRGTILADTALQHSSSVKFYDPTPGLCDDQRCYSMVGGLITRYDHHHVSSDFARSYSADFMRFLEEHRGLDL</sequence>
<accession>A0A543AIL8</accession>